<keyword evidence="1" id="KW-0472">Membrane</keyword>
<keyword evidence="1" id="KW-0812">Transmembrane</keyword>
<reference evidence="2 3" key="1">
    <citation type="submission" date="2012-05" db="EMBL/GenBank/DDBJ databases">
        <authorList>
            <person name="Harkins D.M."/>
            <person name="Madupu R."/>
            <person name="Durkin A.S."/>
            <person name="Torralba M."/>
            <person name="Methe B."/>
            <person name="Sutton G.G."/>
            <person name="Nelson K.E."/>
        </authorList>
    </citation>
    <scope>NUCLEOTIDE SEQUENCE [LARGE SCALE GENOMIC DNA]</scope>
    <source>
        <strain evidence="2 3">F0490</strain>
    </source>
</reference>
<keyword evidence="1" id="KW-1133">Transmembrane helix</keyword>
<evidence type="ECO:0000256" key="1">
    <source>
        <dbReference type="SAM" id="Phobius"/>
    </source>
</evidence>
<dbReference type="AlphaFoldDB" id="J1H1Z4"/>
<dbReference type="EMBL" id="AKFS01000251">
    <property type="protein sequence ID" value="EJF39243.1"/>
    <property type="molecule type" value="Genomic_DNA"/>
</dbReference>
<organism evidence="2 3">
    <name type="scientific">Schaalia georgiae F0490</name>
    <dbReference type="NCBI Taxonomy" id="1125717"/>
    <lineage>
        <taxon>Bacteria</taxon>
        <taxon>Bacillati</taxon>
        <taxon>Actinomycetota</taxon>
        <taxon>Actinomycetes</taxon>
        <taxon>Actinomycetales</taxon>
        <taxon>Actinomycetaceae</taxon>
        <taxon>Schaalia</taxon>
    </lineage>
</organism>
<dbReference type="OrthoDB" id="3238883at2"/>
<dbReference type="Proteomes" id="UP000004578">
    <property type="component" value="Unassembled WGS sequence"/>
</dbReference>
<sequence length="349" mass="35308">MRKPQGRTLRLLGMGVFTAALAFALGTTVGVLVARPPTPEALKPAQAPTSAPVSQREFADERSVTLTISATGERALRSPAQGRLTSLSISAGTPVESGQVVCAIDGRPIAALATSTPLYRPVEDGARGDDIAALNAELARLGYAAPASDAVDWRTRRALSLVLGTDDGAGGVPASFAPDSFLWIPAPQVTPTGVPAHLGDAVDPQTSLVELADAGAPPRLTIPQDAQPGARVILLGSQALPVPGDGVITDPGTVSAIMDSPEYAGHVAAKGANAGDGAQLSVKWRLAEPLTVSVVPPAAVGGTAGRSCVWQGGEAVEVTVVGSQLGQTYVSSDTALDSVDLGIEGRACP</sequence>
<proteinExistence type="predicted"/>
<gene>
    <name evidence="2" type="ORF">HMPREF1317_1920</name>
</gene>
<evidence type="ECO:0000313" key="2">
    <source>
        <dbReference type="EMBL" id="EJF39243.1"/>
    </source>
</evidence>
<accession>J1H1Z4</accession>
<dbReference type="RefSeq" id="WP_005871618.1">
    <property type="nucleotide sequence ID" value="NZ_AKFS01000251.1"/>
</dbReference>
<dbReference type="PATRIC" id="fig|1125717.3.peg.1564"/>
<name>J1H1Z4_9ACTO</name>
<comment type="caution">
    <text evidence="2">The sequence shown here is derived from an EMBL/GenBank/DDBJ whole genome shotgun (WGS) entry which is preliminary data.</text>
</comment>
<evidence type="ECO:0000313" key="3">
    <source>
        <dbReference type="Proteomes" id="UP000004578"/>
    </source>
</evidence>
<feature type="transmembrane region" description="Helical" evidence="1">
    <location>
        <begin position="12"/>
        <end position="34"/>
    </location>
</feature>
<keyword evidence="3" id="KW-1185">Reference proteome</keyword>
<protein>
    <submittedName>
        <fullName evidence="2">Uncharacterized protein</fullName>
    </submittedName>
</protein>